<dbReference type="AlphaFoldDB" id="A0A366B3E3"/>
<dbReference type="EMBL" id="QNUX01000001">
    <property type="protein sequence ID" value="RBN51622.1"/>
    <property type="molecule type" value="Genomic_DNA"/>
</dbReference>
<keyword evidence="3" id="KW-1185">Reference proteome</keyword>
<evidence type="ECO:0000313" key="3">
    <source>
        <dbReference type="Proteomes" id="UP000253676"/>
    </source>
</evidence>
<protein>
    <recommendedName>
        <fullName evidence="1">PIN domain-containing protein</fullName>
    </recommendedName>
</protein>
<reference evidence="2 3" key="1">
    <citation type="submission" date="2018-07" db="EMBL/GenBank/DDBJ databases">
        <title>Complete genome sequence of Flavobacterium psychrolimnae LMG 22018.</title>
        <authorList>
            <person name="Kim D.-U."/>
        </authorList>
    </citation>
    <scope>NUCLEOTIDE SEQUENCE [LARGE SCALE GENOMIC DNA]</scope>
    <source>
        <strain evidence="2 3">LMG 22018</strain>
    </source>
</reference>
<proteinExistence type="predicted"/>
<name>A0A366B3E3_9FLAO</name>
<accession>A0A366B3E3</accession>
<dbReference type="Pfam" id="PF20698">
    <property type="entry name" value="PIN-TPR-GreABC"/>
    <property type="match status" value="1"/>
</dbReference>
<evidence type="ECO:0000259" key="1">
    <source>
        <dbReference type="Pfam" id="PF20698"/>
    </source>
</evidence>
<feature type="domain" description="PIN" evidence="1">
    <location>
        <begin position="840"/>
        <end position="975"/>
    </location>
</feature>
<dbReference type="Proteomes" id="UP000253676">
    <property type="component" value="Unassembled WGS sequence"/>
</dbReference>
<gene>
    <name evidence="2" type="ORF">DR980_00180</name>
</gene>
<evidence type="ECO:0000313" key="2">
    <source>
        <dbReference type="EMBL" id="RBN51622.1"/>
    </source>
</evidence>
<organism evidence="2 3">
    <name type="scientific">Flavobacterium psychrolimnae</name>
    <dbReference type="NCBI Taxonomy" id="249351"/>
    <lineage>
        <taxon>Bacteria</taxon>
        <taxon>Pseudomonadati</taxon>
        <taxon>Bacteroidota</taxon>
        <taxon>Flavobacteriia</taxon>
        <taxon>Flavobacteriales</taxon>
        <taxon>Flavobacteriaceae</taxon>
        <taxon>Flavobacterium</taxon>
    </lineage>
</organism>
<comment type="caution">
    <text evidence="2">The sequence shown here is derived from an EMBL/GenBank/DDBJ whole genome shotgun (WGS) entry which is preliminary data.</text>
</comment>
<sequence length="1135" mass="132603">MIMEIKNLNTGTIHANNANIGDTYNVTNVIEGLAFLLSDYQAQIKNINRLILEFKPITALDLLIDLEKRITETNIPNDNKISSKILFLKALCKRELENFSKEESALDFIKAYNLNKEDEELKTRACIEYLNISDRKNAIDLADNILNLDNYNLTAWFVKSVTSDDIKSFLQSLPKVVFNNYNFQQNIIFNLLGGKLKRFNDLNNYGLQLSFDFEKYKVVTFENKQGWIITLDLLVTSIINKTAIKYISGENFIIENDPEIIEAISLLDVYTKSLESTEISYTSKHQKFYLNYLKYLNSNDDMSFNSLGELYKELGKPQWIYTRFYCQLANHKKEFQLSLDCLVEYEKLKGELHSEFYLFKSVVLHFLSRHDEVNSLYDNYLKSLDVIDENHLFNLINAFFNIQQHFDDKSKFIFQLEKVLDRKFAFDDLKVLLKVTVELIYIRKYDREEILASLNSIKNNNLFDNNCKNLIAENLNQLGKPLESLNFMDTYIDKTIVSESLKLYIFFLHNLLQSKEDTPKGKGNELIKLLKFWREKSSYIDEDLLRIEHDLFEKINDLDNLEEIDYLLYSNFPENLNYLYFYLAVLEKKSNFDKIKKLSIVIPNIYEEERIGIAISGILLRNKNNTKKGFEILYNLAIDYNNTEARQNYFGGSLLFKEHFKNYDSVELGHWVIHNVDGKKEKRKILKSEGIQKDFLGKKIGEKFTNVNTLMNKESTIEIIEIFNDALNLYRDITIEAENPINELGFRSLEIPADINDFSKFLVEQFGTNGTEEKIIADKGLDDYYNYRIGFLSVVSAVFKSKFVDAYLHLTSSKNARFTTIPNIITGDIDKENHKVQFALDFSSLMLFYYLEKELKFKFKHKFIVSKNKKFQIENEVSVITNSPESTLSVNITSEGIVNHIYPEGINNKRIDFLKSIIDWIEINCDIDLVAEKLDVVLKLTKNEGKLERSIMNNLIDSLHLSIRENHRLISSDVSAYLLKANKINNNYLNPEKYLLTYYPEKCNSEFYRFLLKANYLGIDINLETLKNEFSDLLANKENYYELCLENLQFSINGNSDITIMLSKFLKELYLLQTLTIESKNNYASKIISNAIYGMPNETILKFSENIFLEFKLFVNFYDEVINIFLTVINPRNSN</sequence>
<dbReference type="InterPro" id="IPR048987">
    <property type="entry name" value="PIN-TPR-GreABC"/>
</dbReference>